<sequence length="141" mass="15269">MTNGKNRIGVFAAASAMAAAAVLSGGGTQARAAEAGEVAASAKRDCVQGHLCLWGKKDFKRGQGAWSVKATDSHRCGKGVWKPRDPKRFARSVWNRTTKVWYGKTESGAERQIVRKTGMYGSLIGSIPKPASITQWCWKKK</sequence>
<dbReference type="AlphaFoldDB" id="A0A919L4U8"/>
<dbReference type="EMBL" id="BNAT01000004">
    <property type="protein sequence ID" value="GHH84880.1"/>
    <property type="molecule type" value="Genomic_DNA"/>
</dbReference>
<keyword evidence="2" id="KW-1185">Reference proteome</keyword>
<evidence type="ECO:0000313" key="2">
    <source>
        <dbReference type="Proteomes" id="UP000603227"/>
    </source>
</evidence>
<dbReference type="RefSeq" id="WP_189781648.1">
    <property type="nucleotide sequence ID" value="NZ_BNAT01000004.1"/>
</dbReference>
<name>A0A919L4U8_9ACTN</name>
<evidence type="ECO:0008006" key="3">
    <source>
        <dbReference type="Google" id="ProtNLM"/>
    </source>
</evidence>
<accession>A0A919L4U8</accession>
<dbReference type="Pfam" id="PF03995">
    <property type="entry name" value="Inhibitor_I36"/>
    <property type="match status" value="1"/>
</dbReference>
<reference evidence="1" key="2">
    <citation type="submission" date="2020-09" db="EMBL/GenBank/DDBJ databases">
        <authorList>
            <person name="Sun Q."/>
            <person name="Zhou Y."/>
        </authorList>
    </citation>
    <scope>NUCLEOTIDE SEQUENCE</scope>
    <source>
        <strain evidence="1">CGMCC 4.7403</strain>
    </source>
</reference>
<dbReference type="Proteomes" id="UP000603227">
    <property type="component" value="Unassembled WGS sequence"/>
</dbReference>
<reference evidence="1" key="1">
    <citation type="journal article" date="2014" name="Int. J. Syst. Evol. Microbiol.">
        <title>Complete genome sequence of Corynebacterium casei LMG S-19264T (=DSM 44701T), isolated from a smear-ripened cheese.</title>
        <authorList>
            <consortium name="US DOE Joint Genome Institute (JGI-PGF)"/>
            <person name="Walter F."/>
            <person name="Albersmeier A."/>
            <person name="Kalinowski J."/>
            <person name="Ruckert C."/>
        </authorList>
    </citation>
    <scope>NUCLEOTIDE SEQUENCE</scope>
    <source>
        <strain evidence="1">CGMCC 4.7403</strain>
    </source>
</reference>
<comment type="caution">
    <text evidence="1">The sequence shown here is derived from an EMBL/GenBank/DDBJ whole genome shotgun (WGS) entry which is preliminary data.</text>
</comment>
<protein>
    <recommendedName>
        <fullName evidence="3">Peptidase inhibitor family I36</fullName>
    </recommendedName>
</protein>
<evidence type="ECO:0000313" key="1">
    <source>
        <dbReference type="EMBL" id="GHH84880.1"/>
    </source>
</evidence>
<gene>
    <name evidence="1" type="ORF">GCM10017771_15500</name>
</gene>
<organism evidence="1 2">
    <name type="scientific">Streptomyces capitiformicae</name>
    <dbReference type="NCBI Taxonomy" id="2014920"/>
    <lineage>
        <taxon>Bacteria</taxon>
        <taxon>Bacillati</taxon>
        <taxon>Actinomycetota</taxon>
        <taxon>Actinomycetes</taxon>
        <taxon>Kitasatosporales</taxon>
        <taxon>Streptomycetaceae</taxon>
        <taxon>Streptomyces</taxon>
    </lineage>
</organism>
<proteinExistence type="predicted"/>